<dbReference type="InParanoid" id="A0A804M7R2"/>
<proteinExistence type="predicted"/>
<evidence type="ECO:0000313" key="2">
    <source>
        <dbReference type="EnsemblPlants" id="Zm00001eb065150_P001"/>
    </source>
</evidence>
<feature type="compositionally biased region" description="Low complexity" evidence="1">
    <location>
        <begin position="66"/>
        <end position="75"/>
    </location>
</feature>
<dbReference type="EnsemblPlants" id="Zm00001eb065150_T001">
    <property type="protein sequence ID" value="Zm00001eb065150_P001"/>
    <property type="gene ID" value="Zm00001eb065150"/>
</dbReference>
<dbReference type="Proteomes" id="UP000007305">
    <property type="component" value="Chromosome 1"/>
</dbReference>
<sequence>MILFCVCCQPIRVYIHFSYGQGIQTKPNQTKELTKHLRHSLTRLDRSSKITLHQWQQNAHLTTMTSSFQASSRSSSRLDEAASREESDIRAPSVAEPGGSPTSRLGKTKCRTSLERLGHQDEGMKSINHILTRGHYLLCQLCNH</sequence>
<accession>A0A804M7R2</accession>
<dbReference type="Gramene" id="Zm00001eb065150_T001">
    <property type="protein sequence ID" value="Zm00001eb065150_P001"/>
    <property type="gene ID" value="Zm00001eb065150"/>
</dbReference>
<organism evidence="2 3">
    <name type="scientific">Zea mays</name>
    <name type="common">Maize</name>
    <dbReference type="NCBI Taxonomy" id="4577"/>
    <lineage>
        <taxon>Eukaryota</taxon>
        <taxon>Viridiplantae</taxon>
        <taxon>Streptophyta</taxon>
        <taxon>Embryophyta</taxon>
        <taxon>Tracheophyta</taxon>
        <taxon>Spermatophyta</taxon>
        <taxon>Magnoliopsida</taxon>
        <taxon>Liliopsida</taxon>
        <taxon>Poales</taxon>
        <taxon>Poaceae</taxon>
        <taxon>PACMAD clade</taxon>
        <taxon>Panicoideae</taxon>
        <taxon>Andropogonodae</taxon>
        <taxon>Andropogoneae</taxon>
        <taxon>Tripsacinae</taxon>
        <taxon>Zea</taxon>
    </lineage>
</organism>
<protein>
    <submittedName>
        <fullName evidence="2">Uncharacterized protein</fullName>
    </submittedName>
</protein>
<reference evidence="2" key="3">
    <citation type="submission" date="2021-05" db="UniProtKB">
        <authorList>
            <consortium name="EnsemblPlants"/>
        </authorList>
    </citation>
    <scope>IDENTIFICATION</scope>
    <source>
        <strain evidence="2">cv. B73</strain>
    </source>
</reference>
<reference evidence="2" key="2">
    <citation type="submission" date="2019-07" db="EMBL/GenBank/DDBJ databases">
        <authorList>
            <person name="Seetharam A."/>
            <person name="Woodhouse M."/>
            <person name="Cannon E."/>
        </authorList>
    </citation>
    <scope>NUCLEOTIDE SEQUENCE [LARGE SCALE GENOMIC DNA]</scope>
    <source>
        <strain evidence="2">cv. B73</strain>
    </source>
</reference>
<evidence type="ECO:0000256" key="1">
    <source>
        <dbReference type="SAM" id="MobiDB-lite"/>
    </source>
</evidence>
<keyword evidence="3" id="KW-1185">Reference proteome</keyword>
<dbReference type="AlphaFoldDB" id="A0A804M7R2"/>
<feature type="region of interest" description="Disordered" evidence="1">
    <location>
        <begin position="66"/>
        <end position="108"/>
    </location>
</feature>
<evidence type="ECO:0000313" key="3">
    <source>
        <dbReference type="Proteomes" id="UP000007305"/>
    </source>
</evidence>
<reference evidence="3" key="1">
    <citation type="submission" date="2015-12" db="EMBL/GenBank/DDBJ databases">
        <title>Update maize B73 reference genome by single molecule sequencing technologies.</title>
        <authorList>
            <consortium name="Maize Genome Sequencing Project"/>
            <person name="Ware D."/>
        </authorList>
    </citation>
    <scope>NUCLEOTIDE SEQUENCE [LARGE SCALE GENOMIC DNA]</scope>
    <source>
        <strain evidence="3">cv. B73</strain>
    </source>
</reference>
<feature type="compositionally biased region" description="Basic and acidic residues" evidence="1">
    <location>
        <begin position="76"/>
        <end position="89"/>
    </location>
</feature>
<name>A0A804M7R2_MAIZE</name>